<organism evidence="2 3">
    <name type="scientific">Amycolatopsis thermophila</name>
    <dbReference type="NCBI Taxonomy" id="206084"/>
    <lineage>
        <taxon>Bacteria</taxon>
        <taxon>Bacillati</taxon>
        <taxon>Actinomycetota</taxon>
        <taxon>Actinomycetes</taxon>
        <taxon>Pseudonocardiales</taxon>
        <taxon>Pseudonocardiaceae</taxon>
        <taxon>Amycolatopsis</taxon>
    </lineage>
</organism>
<proteinExistence type="predicted"/>
<dbReference type="EMBL" id="JAUSUT010000001">
    <property type="protein sequence ID" value="MDQ0376630.1"/>
    <property type="molecule type" value="Genomic_DNA"/>
</dbReference>
<keyword evidence="3" id="KW-1185">Reference proteome</keyword>
<reference evidence="2 3" key="1">
    <citation type="submission" date="2023-07" db="EMBL/GenBank/DDBJ databases">
        <title>Sequencing the genomes of 1000 actinobacteria strains.</title>
        <authorList>
            <person name="Klenk H.-P."/>
        </authorList>
    </citation>
    <scope>NUCLEOTIDE SEQUENCE [LARGE SCALE GENOMIC DNA]</scope>
    <source>
        <strain evidence="2 3">DSM 45805</strain>
    </source>
</reference>
<accession>A0ABU0ENP6</accession>
<evidence type="ECO:0000313" key="2">
    <source>
        <dbReference type="EMBL" id="MDQ0376630.1"/>
    </source>
</evidence>
<dbReference type="RefSeq" id="WP_306988566.1">
    <property type="nucleotide sequence ID" value="NZ_JAUSUT010000001.1"/>
</dbReference>
<comment type="caution">
    <text evidence="2">The sequence shown here is derived from an EMBL/GenBank/DDBJ whole genome shotgun (WGS) entry which is preliminary data.</text>
</comment>
<feature type="compositionally biased region" description="Low complexity" evidence="1">
    <location>
        <begin position="151"/>
        <end position="173"/>
    </location>
</feature>
<evidence type="ECO:0000256" key="1">
    <source>
        <dbReference type="SAM" id="MobiDB-lite"/>
    </source>
</evidence>
<dbReference type="Proteomes" id="UP001229651">
    <property type="component" value="Unassembled WGS sequence"/>
</dbReference>
<gene>
    <name evidence="2" type="ORF">FB470_000624</name>
</gene>
<sequence>MTTAHAPRVFTPTTFAAALQEARSALPALGDREVAVLSTMLGKLETLVVQEQARRSVQRMWLSMPAPTPQPMPRDPALLATLDELRQANGLPAGAEDTQELAPVALTRTGLIPGDRPGEGAAQDDQPGLVTDNPTAAEPVEEYRPDAVHSAEPAAVDAAPVPDPAPVETTTDGGDTDDRPAQA</sequence>
<name>A0ABU0ENP6_9PSEU</name>
<protein>
    <submittedName>
        <fullName evidence="2">Uncharacterized protein</fullName>
    </submittedName>
</protein>
<feature type="region of interest" description="Disordered" evidence="1">
    <location>
        <begin position="109"/>
        <end position="183"/>
    </location>
</feature>
<evidence type="ECO:0000313" key="3">
    <source>
        <dbReference type="Proteomes" id="UP001229651"/>
    </source>
</evidence>